<reference evidence="2 3" key="1">
    <citation type="submission" date="2023-10" db="EMBL/GenBank/DDBJ databases">
        <title>Niallia locisalis sp.nov. isolated from a salt pond sample.</title>
        <authorList>
            <person name="Li X.-J."/>
            <person name="Dong L."/>
        </authorList>
    </citation>
    <scope>NUCLEOTIDE SEQUENCE [LARGE SCALE GENOMIC DNA]</scope>
    <source>
        <strain evidence="2 3">DSM 29761</strain>
    </source>
</reference>
<feature type="chain" id="PRO_5047392817" evidence="1">
    <location>
        <begin position="28"/>
        <end position="129"/>
    </location>
</feature>
<dbReference type="RefSeq" id="WP_338448447.1">
    <property type="nucleotide sequence ID" value="NZ_CP137640.1"/>
</dbReference>
<feature type="signal peptide" evidence="1">
    <location>
        <begin position="1"/>
        <end position="27"/>
    </location>
</feature>
<evidence type="ECO:0000313" key="2">
    <source>
        <dbReference type="EMBL" id="WVX79513.1"/>
    </source>
</evidence>
<keyword evidence="1" id="KW-0732">Signal</keyword>
<name>A0ABZ2C833_9BACI</name>
<evidence type="ECO:0000313" key="3">
    <source>
        <dbReference type="Proteomes" id="UP001357223"/>
    </source>
</evidence>
<dbReference type="Proteomes" id="UP001357223">
    <property type="component" value="Chromosome"/>
</dbReference>
<evidence type="ECO:0000256" key="1">
    <source>
        <dbReference type="SAM" id="SignalP"/>
    </source>
</evidence>
<gene>
    <name evidence="2" type="ORF">R4Z09_19750</name>
</gene>
<organism evidence="2 3">
    <name type="scientific">Niallia oryzisoli</name>
    <dbReference type="NCBI Taxonomy" id="1737571"/>
    <lineage>
        <taxon>Bacteria</taxon>
        <taxon>Bacillati</taxon>
        <taxon>Bacillota</taxon>
        <taxon>Bacilli</taxon>
        <taxon>Bacillales</taxon>
        <taxon>Bacillaceae</taxon>
        <taxon>Niallia</taxon>
    </lineage>
</organism>
<dbReference type="EMBL" id="CP137640">
    <property type="protein sequence ID" value="WVX79513.1"/>
    <property type="molecule type" value="Genomic_DNA"/>
</dbReference>
<accession>A0ABZ2C833</accession>
<proteinExistence type="predicted"/>
<keyword evidence="3" id="KW-1185">Reference proteome</keyword>
<sequence>MKKLKKSLVLLLVGFGLIFGLSTQTSADTWNFTTHDGKWDGAANPTYSKPNVQVDVYPLQGEIGRPGFELEVRLCNANTGNCTVFKNVQWIKSGYGRVHFTNMKPGKYFVDIWDNVPGPVSGITTTVEY</sequence>
<protein>
    <submittedName>
        <fullName evidence="2">Uncharacterized protein</fullName>
    </submittedName>
</protein>